<dbReference type="GO" id="GO:0005737">
    <property type="term" value="C:cytoplasm"/>
    <property type="evidence" value="ECO:0007669"/>
    <property type="project" value="UniProtKB-SubCell"/>
</dbReference>
<comment type="similarity">
    <text evidence="3 14">Belongs to the myo-inositol oxygenase family.</text>
</comment>
<evidence type="ECO:0000256" key="11">
    <source>
        <dbReference type="ARBA" id="ARBA00029668"/>
    </source>
</evidence>
<feature type="binding site" evidence="13">
    <location>
        <position position="107"/>
    </location>
    <ligand>
        <name>Fe cation</name>
        <dbReference type="ChEBI" id="CHEBI:24875"/>
        <label>1</label>
    </ligand>
</feature>
<dbReference type="PANTHER" id="PTHR12588">
    <property type="entry name" value="MYOINOSITOL OXYGENASE"/>
    <property type="match status" value="1"/>
</dbReference>
<evidence type="ECO:0000256" key="12">
    <source>
        <dbReference type="ARBA" id="ARBA00048271"/>
    </source>
</evidence>
<dbReference type="EMBL" id="PP933813">
    <property type="protein sequence ID" value="XCD23137.1"/>
    <property type="molecule type" value="mRNA"/>
</dbReference>
<keyword evidence="9 14" id="KW-0560">Oxidoreductase</keyword>
<dbReference type="AlphaFoldDB" id="A0AAU8BU51"/>
<evidence type="ECO:0000313" key="15">
    <source>
        <dbReference type="EMBL" id="XCD23137.1"/>
    </source>
</evidence>
<comment type="catalytic activity">
    <reaction evidence="12 14">
        <text>myo-inositol + O2 = D-glucuronate + H2O + H(+)</text>
        <dbReference type="Rhea" id="RHEA:23696"/>
        <dbReference type="ChEBI" id="CHEBI:15377"/>
        <dbReference type="ChEBI" id="CHEBI:15378"/>
        <dbReference type="ChEBI" id="CHEBI:15379"/>
        <dbReference type="ChEBI" id="CHEBI:17268"/>
        <dbReference type="ChEBI" id="CHEBI:58720"/>
        <dbReference type="EC" id="1.13.99.1"/>
    </reaction>
</comment>
<evidence type="ECO:0000256" key="9">
    <source>
        <dbReference type="ARBA" id="ARBA00023002"/>
    </source>
</evidence>
<evidence type="ECO:0000256" key="3">
    <source>
        <dbReference type="ARBA" id="ARBA00005286"/>
    </source>
</evidence>
<comment type="pathway">
    <text evidence="2 14">Polyol metabolism; myo-inositol degradation into D-glucuronate; D-glucuronate from myo-inositol: step 1/1.</text>
</comment>
<keyword evidence="8 13" id="KW-0479">Metal-binding</keyword>
<dbReference type="PANTHER" id="PTHR12588:SF0">
    <property type="entry name" value="INOSITOL OXYGENASE"/>
    <property type="match status" value="1"/>
</dbReference>
<feature type="binding site" evidence="13">
    <location>
        <position position="198"/>
    </location>
    <ligand>
        <name>Fe cation</name>
        <dbReference type="ChEBI" id="CHEBI:24875"/>
        <label>1</label>
    </ligand>
</feature>
<dbReference type="GO" id="GO:0005506">
    <property type="term" value="F:iron ion binding"/>
    <property type="evidence" value="ECO:0007669"/>
    <property type="project" value="InterPro"/>
</dbReference>
<dbReference type="Pfam" id="PF05153">
    <property type="entry name" value="MIOX"/>
    <property type="match status" value="2"/>
</dbReference>
<evidence type="ECO:0000256" key="10">
    <source>
        <dbReference type="ARBA" id="ARBA00023004"/>
    </source>
</evidence>
<keyword evidence="6 14" id="KW-0963">Cytoplasm</keyword>
<evidence type="ECO:0000256" key="1">
    <source>
        <dbReference type="ARBA" id="ARBA00004496"/>
    </source>
</evidence>
<evidence type="ECO:0000256" key="5">
    <source>
        <dbReference type="ARBA" id="ARBA00019269"/>
    </source>
</evidence>
<reference evidence="15" key="1">
    <citation type="journal article" date="2024" name="Plant Physiol.">
        <title>Myo-inositol oxygenase CgMIOX3 alleviates S-RNase-induced inhibition of incompatible pollen tubes in pummelo.</title>
        <authorList>
            <person name="Xu Q."/>
            <person name="Liu C."/>
            <person name="Zhang Z."/>
            <person name="Cao Z."/>
            <person name="Liang M."/>
            <person name="Ye C."/>
            <person name="Lin Z."/>
            <person name="Deng X."/>
            <person name="Ye J."/>
            <person name="Bosch M."/>
            <person name="Chai L."/>
        </authorList>
    </citation>
    <scope>NUCLEOTIDE SEQUENCE</scope>
    <source>
        <tissue evidence="15">Anther</tissue>
    </source>
</reference>
<evidence type="ECO:0000256" key="2">
    <source>
        <dbReference type="ARBA" id="ARBA00005167"/>
    </source>
</evidence>
<dbReference type="EC" id="1.13.99.1" evidence="4 14"/>
<organism evidence="15">
    <name type="scientific">Citrus maxima</name>
    <name type="common">Pomelo</name>
    <name type="synonym">Citrus grandis</name>
    <dbReference type="NCBI Taxonomy" id="37334"/>
    <lineage>
        <taxon>Eukaryota</taxon>
        <taxon>Viridiplantae</taxon>
        <taxon>Streptophyta</taxon>
        <taxon>Embryophyta</taxon>
        <taxon>Tracheophyta</taxon>
        <taxon>Spermatophyta</taxon>
        <taxon>Magnoliopsida</taxon>
        <taxon>eudicotyledons</taxon>
        <taxon>Gunneridae</taxon>
        <taxon>Pentapetalae</taxon>
        <taxon>rosids</taxon>
        <taxon>malvids</taxon>
        <taxon>Sapindales</taxon>
        <taxon>Rutaceae</taxon>
        <taxon>Aurantioideae</taxon>
        <taxon>Citrus</taxon>
    </lineage>
</organism>
<dbReference type="InterPro" id="IPR007828">
    <property type="entry name" value="Inositol_oxygenase"/>
</dbReference>
<keyword evidence="7" id="KW-0060">Ascorbate biosynthesis</keyword>
<keyword evidence="10 13" id="KW-0408">Iron</keyword>
<feature type="binding site" evidence="13">
    <location>
        <position position="133"/>
    </location>
    <ligand>
        <name>Fe cation</name>
        <dbReference type="ChEBI" id="CHEBI:24875"/>
        <label>1</label>
    </ligand>
</feature>
<comment type="cofactor">
    <cofactor evidence="13 14">
        <name>Fe cation</name>
        <dbReference type="ChEBI" id="CHEBI:24875"/>
    </cofactor>
    <text evidence="13 14">Binds 2 iron ions per subunit.</text>
</comment>
<dbReference type="GO" id="GO:0019310">
    <property type="term" value="P:inositol catabolic process"/>
    <property type="evidence" value="ECO:0007669"/>
    <property type="project" value="UniProtKB-UniRule"/>
</dbReference>
<protein>
    <recommendedName>
        <fullName evidence="5 14">Inositol oxygenase</fullName>
        <ecNumber evidence="4 14">1.13.99.1</ecNumber>
    </recommendedName>
    <alternativeName>
        <fullName evidence="11 14">Myo-inositol oxygenase</fullName>
    </alternativeName>
</protein>
<evidence type="ECO:0000256" key="6">
    <source>
        <dbReference type="ARBA" id="ARBA00022490"/>
    </source>
</evidence>
<dbReference type="SUPFAM" id="SSF109604">
    <property type="entry name" value="HD-domain/PDEase-like"/>
    <property type="match status" value="1"/>
</dbReference>
<gene>
    <name evidence="15" type="primary">MIOX4</name>
</gene>
<evidence type="ECO:0000256" key="13">
    <source>
        <dbReference type="PIRSR" id="PIRSR607828-2"/>
    </source>
</evidence>
<sequence>MTVIVLEPNESSNAENETAVDGELDVPRRNAFGHDFRDFEKESMRNAIVQECYRKNHIYQTCEFANKKKEEYGKLNKAEMSIWECCELLKDYVDESDPDLDEPQIDHLLQTAEAIRRHHPHEHWLHLTALIHDLGKVLLHPAFGEEPQWCAVVFQGKSGLSEPSIQHQAMHRHGAYTFLMNDEDKEMLKWLQVFNKYDLYSKSKVKINQEEVKPYYLSLIKKYFPEKLKW</sequence>
<accession>A0AAU8BU51</accession>
<name>A0AAU8BU51_CITMA</name>
<dbReference type="GO" id="GO:0050113">
    <property type="term" value="F:inositol oxygenase activity"/>
    <property type="evidence" value="ECO:0007669"/>
    <property type="project" value="UniProtKB-UniRule"/>
</dbReference>
<evidence type="ECO:0000256" key="8">
    <source>
        <dbReference type="ARBA" id="ARBA00022723"/>
    </source>
</evidence>
<evidence type="ECO:0000256" key="14">
    <source>
        <dbReference type="RuleBase" id="RU367039"/>
    </source>
</evidence>
<comment type="subcellular location">
    <subcellularLocation>
        <location evidence="1 14">Cytoplasm</location>
    </subcellularLocation>
</comment>
<dbReference type="GO" id="GO:0019853">
    <property type="term" value="P:L-ascorbic acid biosynthetic process"/>
    <property type="evidence" value="ECO:0007669"/>
    <property type="project" value="UniProtKB-KW"/>
</dbReference>
<feature type="binding site" evidence="13">
    <location>
        <position position="132"/>
    </location>
    <ligand>
        <name>Fe cation</name>
        <dbReference type="ChEBI" id="CHEBI:24875"/>
        <label>1</label>
    </ligand>
</feature>
<evidence type="ECO:0000256" key="4">
    <source>
        <dbReference type="ARBA" id="ARBA00011919"/>
    </source>
</evidence>
<evidence type="ECO:0000256" key="7">
    <source>
        <dbReference type="ARBA" id="ARBA00022644"/>
    </source>
</evidence>
<proteinExistence type="evidence at transcript level"/>